<dbReference type="Proteomes" id="UP000597507">
    <property type="component" value="Unassembled WGS sequence"/>
</dbReference>
<name>A0A8J2Z7M7_9PROT</name>
<dbReference type="AlphaFoldDB" id="A0A8J2Z7M7"/>
<accession>A0A8J2Z7M7</accession>
<proteinExistence type="predicted"/>
<evidence type="ECO:0000256" key="1">
    <source>
        <dbReference type="SAM" id="Phobius"/>
    </source>
</evidence>
<keyword evidence="1" id="KW-1133">Transmembrane helix</keyword>
<evidence type="ECO:0000313" key="3">
    <source>
        <dbReference type="Proteomes" id="UP000597507"/>
    </source>
</evidence>
<dbReference type="Pfam" id="PF09838">
    <property type="entry name" value="DUF2065"/>
    <property type="match status" value="1"/>
</dbReference>
<dbReference type="EMBL" id="BMKS01000001">
    <property type="protein sequence ID" value="GGG17491.1"/>
    <property type="molecule type" value="Genomic_DNA"/>
</dbReference>
<dbReference type="RefSeq" id="WP_188897539.1">
    <property type="nucleotide sequence ID" value="NZ_BMKS01000001.1"/>
</dbReference>
<feature type="transmembrane region" description="Helical" evidence="1">
    <location>
        <begin position="43"/>
        <end position="61"/>
    </location>
</feature>
<organism evidence="2 3">
    <name type="scientific">Caldovatus sediminis</name>
    <dbReference type="NCBI Taxonomy" id="2041189"/>
    <lineage>
        <taxon>Bacteria</taxon>
        <taxon>Pseudomonadati</taxon>
        <taxon>Pseudomonadota</taxon>
        <taxon>Alphaproteobacteria</taxon>
        <taxon>Acetobacterales</taxon>
        <taxon>Roseomonadaceae</taxon>
        <taxon>Caldovatus</taxon>
    </lineage>
</organism>
<keyword evidence="1" id="KW-0472">Membrane</keyword>
<comment type="caution">
    <text evidence="2">The sequence shown here is derived from an EMBL/GenBank/DDBJ whole genome shotgun (WGS) entry which is preliminary data.</text>
</comment>
<sequence>MTVTALLQAVAVVLAIEGLLYALAPGAMRRALATLLAAPEERLRTGGLVAAAIGIAVAWALRGAA</sequence>
<gene>
    <name evidence="2" type="ORF">GCM10010964_02110</name>
</gene>
<evidence type="ECO:0000313" key="2">
    <source>
        <dbReference type="EMBL" id="GGG17491.1"/>
    </source>
</evidence>
<dbReference type="InterPro" id="IPR019201">
    <property type="entry name" value="DUF2065"/>
</dbReference>
<keyword evidence="3" id="KW-1185">Reference proteome</keyword>
<reference evidence="2 3" key="1">
    <citation type="journal article" date="2014" name="Int. J. Syst. Evol. Microbiol.">
        <title>Complete genome sequence of Corynebacterium casei LMG S-19264T (=DSM 44701T), isolated from a smear-ripened cheese.</title>
        <authorList>
            <consortium name="US DOE Joint Genome Institute (JGI-PGF)"/>
            <person name="Walter F."/>
            <person name="Albersmeier A."/>
            <person name="Kalinowski J."/>
            <person name="Ruckert C."/>
        </authorList>
    </citation>
    <scope>NUCLEOTIDE SEQUENCE [LARGE SCALE GENOMIC DNA]</scope>
    <source>
        <strain evidence="2 3">CGMCC 1.16330</strain>
    </source>
</reference>
<evidence type="ECO:0008006" key="4">
    <source>
        <dbReference type="Google" id="ProtNLM"/>
    </source>
</evidence>
<protein>
    <recommendedName>
        <fullName evidence="4">DUF2065 domain-containing protein</fullName>
    </recommendedName>
</protein>
<keyword evidence="1" id="KW-0812">Transmembrane</keyword>